<evidence type="ECO:0000313" key="4">
    <source>
        <dbReference type="Proteomes" id="UP000285961"/>
    </source>
</evidence>
<dbReference type="InterPro" id="IPR013128">
    <property type="entry name" value="Peptidase_C1A"/>
</dbReference>
<feature type="domain" description="Peptidase C1A papain C-terminal" evidence="2">
    <location>
        <begin position="76"/>
        <end position="294"/>
    </location>
</feature>
<dbReference type="InterPro" id="IPR025660">
    <property type="entry name" value="Pept_his_AS"/>
</dbReference>
<evidence type="ECO:0000313" key="3">
    <source>
        <dbReference type="EMBL" id="RJP72878.1"/>
    </source>
</evidence>
<protein>
    <recommendedName>
        <fullName evidence="2">Peptidase C1A papain C-terminal domain-containing protein</fullName>
    </recommendedName>
</protein>
<dbReference type="InterPro" id="IPR013783">
    <property type="entry name" value="Ig-like_fold"/>
</dbReference>
<dbReference type="PANTHER" id="PTHR12411">
    <property type="entry name" value="CYSTEINE PROTEASE FAMILY C1-RELATED"/>
    <property type="match status" value="1"/>
</dbReference>
<comment type="caution">
    <text evidence="3">The sequence shown here is derived from an EMBL/GenBank/DDBJ whole genome shotgun (WGS) entry which is preliminary data.</text>
</comment>
<organism evidence="3 4">
    <name type="scientific">Candidatus Abyssobacteria bacterium SURF_17</name>
    <dbReference type="NCBI Taxonomy" id="2093361"/>
    <lineage>
        <taxon>Bacteria</taxon>
        <taxon>Pseudomonadati</taxon>
        <taxon>Candidatus Hydrogenedentota</taxon>
        <taxon>Candidatus Abyssobacteria</taxon>
    </lineage>
</organism>
<dbReference type="CDD" id="cd02248">
    <property type="entry name" value="Peptidase_C1A"/>
    <property type="match status" value="1"/>
</dbReference>
<dbReference type="InterPro" id="IPR000668">
    <property type="entry name" value="Peptidase_C1A_C"/>
</dbReference>
<accession>A0A419F354</accession>
<dbReference type="Pfam" id="PF00112">
    <property type="entry name" value="Peptidase_C1"/>
    <property type="match status" value="1"/>
</dbReference>
<dbReference type="Gene3D" id="2.60.40.10">
    <property type="entry name" value="Immunoglobulins"/>
    <property type="match status" value="1"/>
</dbReference>
<dbReference type="PROSITE" id="PS00139">
    <property type="entry name" value="THIOL_PROTEASE_CYS"/>
    <property type="match status" value="1"/>
</dbReference>
<evidence type="ECO:0000256" key="1">
    <source>
        <dbReference type="ARBA" id="ARBA00008455"/>
    </source>
</evidence>
<proteinExistence type="inferred from homology"/>
<dbReference type="SMART" id="SM00645">
    <property type="entry name" value="Pept_C1"/>
    <property type="match status" value="1"/>
</dbReference>
<dbReference type="Gene3D" id="3.90.70.10">
    <property type="entry name" value="Cysteine proteinases"/>
    <property type="match status" value="1"/>
</dbReference>
<dbReference type="AlphaFoldDB" id="A0A419F354"/>
<reference evidence="3 4" key="1">
    <citation type="journal article" date="2017" name="ISME J.">
        <title>Energy and carbon metabolisms in a deep terrestrial subsurface fluid microbial community.</title>
        <authorList>
            <person name="Momper L."/>
            <person name="Jungbluth S.P."/>
            <person name="Lee M.D."/>
            <person name="Amend J.P."/>
        </authorList>
    </citation>
    <scope>NUCLEOTIDE SEQUENCE [LARGE SCALE GENOMIC DNA]</scope>
    <source>
        <strain evidence="3">SURF_17</strain>
    </source>
</reference>
<evidence type="ECO:0000259" key="2">
    <source>
        <dbReference type="SMART" id="SM00645"/>
    </source>
</evidence>
<dbReference type="PROSITE" id="PS00639">
    <property type="entry name" value="THIOL_PROTEASE_HIS"/>
    <property type="match status" value="1"/>
</dbReference>
<name>A0A419F354_9BACT</name>
<dbReference type="GO" id="GO:0006508">
    <property type="term" value="P:proteolysis"/>
    <property type="evidence" value="ECO:0007669"/>
    <property type="project" value="InterPro"/>
</dbReference>
<dbReference type="Proteomes" id="UP000285961">
    <property type="component" value="Unassembled WGS sequence"/>
</dbReference>
<sequence length="417" mass="45564">MSLAGARNGVLQASPKGEGGSMKSHIKAVWILVVLVLAFWSGAAWAERFALGDLGFDPVLYRTTLKNFPPHIKMAVPSSFDWRDSGVVTKAKDQGYCGSCWAFACVGVMESKIILNGGSPYNLSEEQLVSCDSTMSGCCGGNYLALRYWYDNNPFKEVCTGYYDYSTSCSTETRVACGSLDCEAVPYNSATLFTVNTASVDDVKASIYEDGPAYFSFFVYSDFFTYWSAGSSGSVYRQASGVYEGGHAVLIIGWDDTKQAWLCKNSWGAAGGPNDDGTFWIAWSGHAHNLSFGMANIELEASVPSPPSPNELTQINLFSPSHQATISGLPTFTWAVDGGLDNAYAVDVSYSSTFKSYWSTHNNLGLSISNTSWTPSQTVWNQIPSGKWVYWRVRGVDWSHEPVTVIMSGQVRSFYKP</sequence>
<gene>
    <name evidence="3" type="ORF">C4532_05235</name>
</gene>
<dbReference type="SUPFAM" id="SSF54001">
    <property type="entry name" value="Cysteine proteinases"/>
    <property type="match status" value="1"/>
</dbReference>
<dbReference type="GO" id="GO:0008234">
    <property type="term" value="F:cysteine-type peptidase activity"/>
    <property type="evidence" value="ECO:0007669"/>
    <property type="project" value="InterPro"/>
</dbReference>
<dbReference type="PRINTS" id="PR00705">
    <property type="entry name" value="PAPAIN"/>
</dbReference>
<dbReference type="InterPro" id="IPR038765">
    <property type="entry name" value="Papain-like_cys_pep_sf"/>
</dbReference>
<comment type="similarity">
    <text evidence="1">Belongs to the peptidase C1 family.</text>
</comment>
<dbReference type="InterPro" id="IPR000169">
    <property type="entry name" value="Pept_cys_AS"/>
</dbReference>
<dbReference type="InterPro" id="IPR039417">
    <property type="entry name" value="Peptidase_C1A_papain-like"/>
</dbReference>
<dbReference type="EMBL" id="QZKI01000036">
    <property type="protein sequence ID" value="RJP72878.1"/>
    <property type="molecule type" value="Genomic_DNA"/>
</dbReference>